<organism evidence="1 2">
    <name type="scientific">Lysinibacillus pakistanensis</name>
    <dbReference type="NCBI Taxonomy" id="759811"/>
    <lineage>
        <taxon>Bacteria</taxon>
        <taxon>Bacillati</taxon>
        <taxon>Bacillota</taxon>
        <taxon>Bacilli</taxon>
        <taxon>Bacillales</taxon>
        <taxon>Bacillaceae</taxon>
        <taxon>Lysinibacillus</taxon>
    </lineage>
</organism>
<dbReference type="EMBL" id="CP126101">
    <property type="protein sequence ID" value="WHY54254.1"/>
    <property type="molecule type" value="Genomic_DNA"/>
</dbReference>
<dbReference type="AlphaFoldDB" id="A0AAX3X3J9"/>
<evidence type="ECO:0000313" key="1">
    <source>
        <dbReference type="EMBL" id="WHY54254.1"/>
    </source>
</evidence>
<proteinExistence type="predicted"/>
<gene>
    <name evidence="1" type="ORF">QNH24_14095</name>
</gene>
<name>A0AAX3X3J9_9BACI</name>
<dbReference type="Proteomes" id="UP001178322">
    <property type="component" value="Chromosome"/>
</dbReference>
<accession>A0AAX3X3J9</accession>
<dbReference type="RefSeq" id="WP_283872956.1">
    <property type="nucleotide sequence ID" value="NZ_CP126101.1"/>
</dbReference>
<evidence type="ECO:0000313" key="2">
    <source>
        <dbReference type="Proteomes" id="UP001178322"/>
    </source>
</evidence>
<reference evidence="1" key="1">
    <citation type="submission" date="2023-05" db="EMBL/GenBank/DDBJ databases">
        <title>Comparative genomics of Bacillaceae isolates and their secondary metabolite potential.</title>
        <authorList>
            <person name="Song L."/>
            <person name="Nielsen L.J."/>
            <person name="Mohite O."/>
            <person name="Xu X."/>
            <person name="Weber T."/>
            <person name="Kovacs A.T."/>
        </authorList>
    </citation>
    <scope>NUCLEOTIDE SEQUENCE</scope>
    <source>
        <strain evidence="1">LY1</strain>
    </source>
</reference>
<protein>
    <submittedName>
        <fullName evidence="1">Uncharacterized protein</fullName>
    </submittedName>
</protein>
<sequence length="47" mass="5479">MTTEVEKVVNPHFEVILFEWCCKSQLLVGGYGSSKSYHLEQFRDSQK</sequence>